<feature type="compositionally biased region" description="Polar residues" evidence="1">
    <location>
        <begin position="374"/>
        <end position="384"/>
    </location>
</feature>
<dbReference type="SUPFAM" id="SSF46565">
    <property type="entry name" value="Chaperone J-domain"/>
    <property type="match status" value="1"/>
</dbReference>
<feature type="domain" description="J" evidence="2">
    <location>
        <begin position="65"/>
        <end position="128"/>
    </location>
</feature>
<evidence type="ECO:0000313" key="4">
    <source>
        <dbReference type="Proteomes" id="UP001396334"/>
    </source>
</evidence>
<accession>A0ABR2QV37</accession>
<sequence>MPATCFPFYASATSIINNSLTPKPKPKPCSFATPCDKKLPSHHPRRSLACKASANSTTTSILDFDLYDLLGIDSSSDQSQIKTAYRSLQKRCHPDIAGPTGHDMAIVLNEAYSVLSDPGSRLAYDKEQAKMAELRGYTGKPLYSVWLGSESEQRAVFVDEIKCVGCLKCALFAEKTFAIESVYGRARVVAQWADSEHKILEAIEACPVDCISMVERSDLAALEFLMSKQPRGSVRVGVGNTVGARVSNIFVDVKKFQTRYFDAMDKASEEADRRREARMSAIHAIKSISRWWYWQSPNSGAPATESELNLIRISRKSSEPNINKLRDAAAARKQARESSRTTRPRVPSNYLYDDEYWIPSRQALPASIENNCSSRVASKPSETTESSKADNRKYEKDRRTRNSMEWGIPMVAATVAAVIVRLQVGDRVAAEITEHAGGSLALTMVNSSWSQVVIAGITCRVIFRRNHKTATLSRTTVHGFNDVDELLLVLESPIDLVVSSVEIDHNLLFLKNMTVDGS</sequence>
<feature type="region of interest" description="Disordered" evidence="1">
    <location>
        <begin position="374"/>
        <end position="400"/>
    </location>
</feature>
<proteinExistence type="predicted"/>
<dbReference type="PANTHER" id="PTHR45295">
    <property type="entry name" value="CHAPERONE PROTEIN DNAJ C76, CHLOROPLASTIC"/>
    <property type="match status" value="1"/>
</dbReference>
<feature type="compositionally biased region" description="Basic and acidic residues" evidence="1">
    <location>
        <begin position="385"/>
        <end position="400"/>
    </location>
</feature>
<comment type="caution">
    <text evidence="3">The sequence shown here is derived from an EMBL/GenBank/DDBJ whole genome shotgun (WGS) entry which is preliminary data.</text>
</comment>
<evidence type="ECO:0000259" key="2">
    <source>
        <dbReference type="PROSITE" id="PS50076"/>
    </source>
</evidence>
<dbReference type="CDD" id="cd06257">
    <property type="entry name" value="DnaJ"/>
    <property type="match status" value="1"/>
</dbReference>
<dbReference type="SMART" id="SM00271">
    <property type="entry name" value="DnaJ"/>
    <property type="match status" value="1"/>
</dbReference>
<dbReference type="EMBL" id="JBBPBN010000030">
    <property type="protein sequence ID" value="KAK9004576.1"/>
    <property type="molecule type" value="Genomic_DNA"/>
</dbReference>
<protein>
    <recommendedName>
        <fullName evidence="2">J domain-containing protein</fullName>
    </recommendedName>
</protein>
<dbReference type="InterPro" id="IPR001623">
    <property type="entry name" value="DnaJ_domain"/>
</dbReference>
<name>A0ABR2QV37_9ROSI</name>
<dbReference type="InterPro" id="IPR036869">
    <property type="entry name" value="J_dom_sf"/>
</dbReference>
<reference evidence="3 4" key="1">
    <citation type="journal article" date="2024" name="G3 (Bethesda)">
        <title>Genome assembly of Hibiscus sabdariffa L. provides insights into metabolisms of medicinal natural products.</title>
        <authorList>
            <person name="Kim T."/>
        </authorList>
    </citation>
    <scope>NUCLEOTIDE SEQUENCE [LARGE SCALE GENOMIC DNA]</scope>
    <source>
        <strain evidence="3">TK-2024</strain>
        <tissue evidence="3">Old leaves</tissue>
    </source>
</reference>
<dbReference type="PROSITE" id="PS50076">
    <property type="entry name" value="DNAJ_2"/>
    <property type="match status" value="1"/>
</dbReference>
<evidence type="ECO:0000256" key="1">
    <source>
        <dbReference type="SAM" id="MobiDB-lite"/>
    </source>
</evidence>
<gene>
    <name evidence="3" type="ORF">V6N11_042041</name>
</gene>
<dbReference type="Gene3D" id="3.30.70.20">
    <property type="match status" value="1"/>
</dbReference>
<dbReference type="Pfam" id="PF00226">
    <property type="entry name" value="DnaJ"/>
    <property type="match status" value="1"/>
</dbReference>
<evidence type="ECO:0000313" key="3">
    <source>
        <dbReference type="EMBL" id="KAK9004576.1"/>
    </source>
</evidence>
<dbReference type="Pfam" id="PF13370">
    <property type="entry name" value="Fer4_13"/>
    <property type="match status" value="1"/>
</dbReference>
<keyword evidence="4" id="KW-1185">Reference proteome</keyword>
<dbReference type="SUPFAM" id="SSF54862">
    <property type="entry name" value="4Fe-4S ferredoxins"/>
    <property type="match status" value="1"/>
</dbReference>
<dbReference type="Gene3D" id="1.10.287.110">
    <property type="entry name" value="DnaJ domain"/>
    <property type="match status" value="1"/>
</dbReference>
<organism evidence="3 4">
    <name type="scientific">Hibiscus sabdariffa</name>
    <name type="common">roselle</name>
    <dbReference type="NCBI Taxonomy" id="183260"/>
    <lineage>
        <taxon>Eukaryota</taxon>
        <taxon>Viridiplantae</taxon>
        <taxon>Streptophyta</taxon>
        <taxon>Embryophyta</taxon>
        <taxon>Tracheophyta</taxon>
        <taxon>Spermatophyta</taxon>
        <taxon>Magnoliopsida</taxon>
        <taxon>eudicotyledons</taxon>
        <taxon>Gunneridae</taxon>
        <taxon>Pentapetalae</taxon>
        <taxon>rosids</taxon>
        <taxon>malvids</taxon>
        <taxon>Malvales</taxon>
        <taxon>Malvaceae</taxon>
        <taxon>Malvoideae</taxon>
        <taxon>Hibiscus</taxon>
    </lineage>
</organism>
<dbReference type="Proteomes" id="UP001396334">
    <property type="component" value="Unassembled WGS sequence"/>
</dbReference>
<dbReference type="PANTHER" id="PTHR45295:SF1">
    <property type="entry name" value="CHAPERONE PROTEIN DNAJ C76, CHLOROPLASTIC"/>
    <property type="match status" value="1"/>
</dbReference>